<reference evidence="8 9" key="1">
    <citation type="journal article" date="2021" name="Nat. Plants">
        <title>The Taxus genome provides insights into paclitaxel biosynthesis.</title>
        <authorList>
            <person name="Xiong X."/>
            <person name="Gou J."/>
            <person name="Liao Q."/>
            <person name="Li Y."/>
            <person name="Zhou Q."/>
            <person name="Bi G."/>
            <person name="Li C."/>
            <person name="Du R."/>
            <person name="Wang X."/>
            <person name="Sun T."/>
            <person name="Guo L."/>
            <person name="Liang H."/>
            <person name="Lu P."/>
            <person name="Wu Y."/>
            <person name="Zhang Z."/>
            <person name="Ro D.K."/>
            <person name="Shang Y."/>
            <person name="Huang S."/>
            <person name="Yan J."/>
        </authorList>
    </citation>
    <scope>NUCLEOTIDE SEQUENCE [LARGE SCALE GENOMIC DNA]</scope>
    <source>
        <strain evidence="8">Ta-2019</strain>
    </source>
</reference>
<dbReference type="InterPro" id="IPR036576">
    <property type="entry name" value="WRKY_dom_sf"/>
</dbReference>
<dbReference type="AlphaFoldDB" id="A0AA38H0S7"/>
<dbReference type="PANTHER" id="PTHR31221:SF334">
    <property type="entry name" value="WRKY TRANSCRIPTION FACTOR 57-RELATED"/>
    <property type="match status" value="1"/>
</dbReference>
<protein>
    <recommendedName>
        <fullName evidence="7">WRKY domain-containing protein</fullName>
    </recommendedName>
</protein>
<dbReference type="InterPro" id="IPR003657">
    <property type="entry name" value="WRKY_dom"/>
</dbReference>
<dbReference type="GO" id="GO:0003700">
    <property type="term" value="F:DNA-binding transcription factor activity"/>
    <property type="evidence" value="ECO:0007669"/>
    <property type="project" value="InterPro"/>
</dbReference>
<name>A0AA38H0S7_TAXCH</name>
<sequence length="63" mass="7305">VNGTAQPYLSPRAMNRAMESASAERTEPPNIITFKTRSETDILDDGYRWKKYGQKRIKNNPYQ</sequence>
<evidence type="ECO:0000256" key="4">
    <source>
        <dbReference type="ARBA" id="ARBA00023163"/>
    </source>
</evidence>
<keyword evidence="9" id="KW-1185">Reference proteome</keyword>
<dbReference type="Gene3D" id="2.20.25.80">
    <property type="entry name" value="WRKY domain"/>
    <property type="match status" value="1"/>
</dbReference>
<dbReference type="Proteomes" id="UP000824469">
    <property type="component" value="Unassembled WGS sequence"/>
</dbReference>
<dbReference type="EMBL" id="JAHRHJ020000001">
    <property type="protein sequence ID" value="KAH9331300.1"/>
    <property type="molecule type" value="Genomic_DNA"/>
</dbReference>
<evidence type="ECO:0000259" key="7">
    <source>
        <dbReference type="PROSITE" id="PS50811"/>
    </source>
</evidence>
<organism evidence="8 9">
    <name type="scientific">Taxus chinensis</name>
    <name type="common">Chinese yew</name>
    <name type="synonym">Taxus wallichiana var. chinensis</name>
    <dbReference type="NCBI Taxonomy" id="29808"/>
    <lineage>
        <taxon>Eukaryota</taxon>
        <taxon>Viridiplantae</taxon>
        <taxon>Streptophyta</taxon>
        <taxon>Embryophyta</taxon>
        <taxon>Tracheophyta</taxon>
        <taxon>Spermatophyta</taxon>
        <taxon>Pinopsida</taxon>
        <taxon>Pinidae</taxon>
        <taxon>Conifers II</taxon>
        <taxon>Cupressales</taxon>
        <taxon>Taxaceae</taxon>
        <taxon>Taxus</taxon>
    </lineage>
</organism>
<comment type="subcellular location">
    <subcellularLocation>
        <location evidence="1">Nucleus</location>
    </subcellularLocation>
</comment>
<dbReference type="GO" id="GO:0043565">
    <property type="term" value="F:sequence-specific DNA binding"/>
    <property type="evidence" value="ECO:0007669"/>
    <property type="project" value="InterPro"/>
</dbReference>
<keyword evidence="3" id="KW-0238">DNA-binding</keyword>
<dbReference type="InterPro" id="IPR044810">
    <property type="entry name" value="WRKY_plant"/>
</dbReference>
<dbReference type="PANTHER" id="PTHR31221">
    <property type="entry name" value="WRKY TRANSCRIPTION FACTOR PROTEIN 1-RELATED"/>
    <property type="match status" value="1"/>
</dbReference>
<feature type="non-terminal residue" evidence="8">
    <location>
        <position position="1"/>
    </location>
</feature>
<evidence type="ECO:0000313" key="9">
    <source>
        <dbReference type="Proteomes" id="UP000824469"/>
    </source>
</evidence>
<feature type="non-terminal residue" evidence="8">
    <location>
        <position position="63"/>
    </location>
</feature>
<keyword evidence="2" id="KW-0805">Transcription regulation</keyword>
<evidence type="ECO:0000313" key="8">
    <source>
        <dbReference type="EMBL" id="KAH9331300.1"/>
    </source>
</evidence>
<accession>A0AA38H0S7</accession>
<evidence type="ECO:0000256" key="6">
    <source>
        <dbReference type="SAM" id="MobiDB-lite"/>
    </source>
</evidence>
<evidence type="ECO:0000256" key="2">
    <source>
        <dbReference type="ARBA" id="ARBA00023015"/>
    </source>
</evidence>
<keyword evidence="5" id="KW-0539">Nucleus</keyword>
<dbReference type="GO" id="GO:0005634">
    <property type="term" value="C:nucleus"/>
    <property type="evidence" value="ECO:0007669"/>
    <property type="project" value="UniProtKB-SubCell"/>
</dbReference>
<feature type="region of interest" description="Disordered" evidence="6">
    <location>
        <begin position="1"/>
        <end position="27"/>
    </location>
</feature>
<dbReference type="Pfam" id="PF03106">
    <property type="entry name" value="WRKY"/>
    <property type="match status" value="1"/>
</dbReference>
<evidence type="ECO:0000256" key="5">
    <source>
        <dbReference type="ARBA" id="ARBA00023242"/>
    </source>
</evidence>
<comment type="caution">
    <text evidence="8">The sequence shown here is derived from an EMBL/GenBank/DDBJ whole genome shotgun (WGS) entry which is preliminary data.</text>
</comment>
<evidence type="ECO:0000256" key="1">
    <source>
        <dbReference type="ARBA" id="ARBA00004123"/>
    </source>
</evidence>
<dbReference type="PROSITE" id="PS50811">
    <property type="entry name" value="WRKY"/>
    <property type="match status" value="1"/>
</dbReference>
<feature type="domain" description="WRKY" evidence="7">
    <location>
        <begin position="38"/>
        <end position="63"/>
    </location>
</feature>
<gene>
    <name evidence="8" type="ORF">KI387_003408</name>
</gene>
<evidence type="ECO:0000256" key="3">
    <source>
        <dbReference type="ARBA" id="ARBA00023125"/>
    </source>
</evidence>
<dbReference type="SUPFAM" id="SSF118290">
    <property type="entry name" value="WRKY DNA-binding domain"/>
    <property type="match status" value="1"/>
</dbReference>
<proteinExistence type="predicted"/>
<keyword evidence="4" id="KW-0804">Transcription</keyword>